<accession>A0A3M0J4N1</accession>
<evidence type="ECO:0000256" key="1">
    <source>
        <dbReference type="SAM" id="MobiDB-lite"/>
    </source>
</evidence>
<proteinExistence type="predicted"/>
<feature type="region of interest" description="Disordered" evidence="1">
    <location>
        <begin position="107"/>
        <end position="194"/>
    </location>
</feature>
<comment type="caution">
    <text evidence="2">The sequence shown here is derived from an EMBL/GenBank/DDBJ whole genome shotgun (WGS) entry which is preliminary data.</text>
</comment>
<dbReference type="Proteomes" id="UP000269221">
    <property type="component" value="Unassembled WGS sequence"/>
</dbReference>
<organism evidence="2 3">
    <name type="scientific">Hirundo rustica rustica</name>
    <dbReference type="NCBI Taxonomy" id="333673"/>
    <lineage>
        <taxon>Eukaryota</taxon>
        <taxon>Metazoa</taxon>
        <taxon>Chordata</taxon>
        <taxon>Craniata</taxon>
        <taxon>Vertebrata</taxon>
        <taxon>Euteleostomi</taxon>
        <taxon>Archelosauria</taxon>
        <taxon>Archosauria</taxon>
        <taxon>Dinosauria</taxon>
        <taxon>Saurischia</taxon>
        <taxon>Theropoda</taxon>
        <taxon>Coelurosauria</taxon>
        <taxon>Aves</taxon>
        <taxon>Neognathae</taxon>
        <taxon>Neoaves</taxon>
        <taxon>Telluraves</taxon>
        <taxon>Australaves</taxon>
        <taxon>Passeriformes</taxon>
        <taxon>Sylvioidea</taxon>
        <taxon>Hirundinidae</taxon>
        <taxon>Hirundo</taxon>
    </lineage>
</organism>
<reference evidence="2 3" key="1">
    <citation type="submission" date="2018-07" db="EMBL/GenBank/DDBJ databases">
        <title>A high quality draft genome assembly of the barn swallow (H. rustica rustica).</title>
        <authorList>
            <person name="Formenti G."/>
            <person name="Chiara M."/>
            <person name="Poveda L."/>
            <person name="Francoijs K.-J."/>
            <person name="Bonisoli-Alquati A."/>
            <person name="Canova L."/>
            <person name="Gianfranceschi L."/>
            <person name="Horner D.S."/>
            <person name="Saino N."/>
        </authorList>
    </citation>
    <scope>NUCLEOTIDE SEQUENCE [LARGE SCALE GENOMIC DNA]</scope>
    <source>
        <strain evidence="2">Chelidonia</strain>
        <tissue evidence="2">Blood</tissue>
    </source>
</reference>
<feature type="compositionally biased region" description="Basic and acidic residues" evidence="1">
    <location>
        <begin position="117"/>
        <end position="194"/>
    </location>
</feature>
<protein>
    <submittedName>
        <fullName evidence="2">Uncharacterized protein</fullName>
    </submittedName>
</protein>
<dbReference type="EMBL" id="QRBI01000184">
    <property type="protein sequence ID" value="RMB95888.1"/>
    <property type="molecule type" value="Genomic_DNA"/>
</dbReference>
<gene>
    <name evidence="2" type="ORF">DUI87_28002</name>
</gene>
<sequence length="194" mass="22217">MPKPAQKSWLRNQNPGSKPAKTQQAFYLLLMNINVIDPGCVSGGLEHRTTRFRLLPGEETPPEGNALLQPRERNCLGCLSIKSLPKVSLEPAKSLLLLQGRVELMHSSDMGGSEPKPQGEGKERGKGEKKERGKGEKKKEERKEERGKRKEERGKRKEERGKRKEEEERGKRKEERGKRKEERGKGREGNHFRF</sequence>
<name>A0A3M0J4N1_HIRRU</name>
<evidence type="ECO:0000313" key="2">
    <source>
        <dbReference type="EMBL" id="RMB95888.1"/>
    </source>
</evidence>
<keyword evidence="3" id="KW-1185">Reference proteome</keyword>
<dbReference type="AlphaFoldDB" id="A0A3M0J4N1"/>
<evidence type="ECO:0000313" key="3">
    <source>
        <dbReference type="Proteomes" id="UP000269221"/>
    </source>
</evidence>